<feature type="domain" description="PLAT" evidence="3">
    <location>
        <begin position="28"/>
        <end position="153"/>
    </location>
</feature>
<reference evidence="4 5" key="1">
    <citation type="journal article" date="2024" name="G3 (Bethesda)">
        <title>Genome assembly of Hibiscus sabdariffa L. provides insights into metabolisms of medicinal natural products.</title>
        <authorList>
            <person name="Kim T."/>
        </authorList>
    </citation>
    <scope>NUCLEOTIDE SEQUENCE [LARGE SCALE GENOMIC DNA]</scope>
    <source>
        <strain evidence="4">TK-2024</strain>
        <tissue evidence="4">Old leaves</tissue>
    </source>
</reference>
<evidence type="ECO:0000259" key="3">
    <source>
        <dbReference type="PROSITE" id="PS50095"/>
    </source>
</evidence>
<dbReference type="Gene3D" id="2.60.60.20">
    <property type="entry name" value="PLAT/LH2 domain"/>
    <property type="match status" value="1"/>
</dbReference>
<evidence type="ECO:0000313" key="5">
    <source>
        <dbReference type="Proteomes" id="UP001396334"/>
    </source>
</evidence>
<feature type="signal peptide" evidence="2">
    <location>
        <begin position="1"/>
        <end position="21"/>
    </location>
</feature>
<dbReference type="InterPro" id="IPR010417">
    <property type="entry name" value="Embryo-specific_ATS3"/>
</dbReference>
<organism evidence="4 5">
    <name type="scientific">Hibiscus sabdariffa</name>
    <name type="common">roselle</name>
    <dbReference type="NCBI Taxonomy" id="183260"/>
    <lineage>
        <taxon>Eukaryota</taxon>
        <taxon>Viridiplantae</taxon>
        <taxon>Streptophyta</taxon>
        <taxon>Embryophyta</taxon>
        <taxon>Tracheophyta</taxon>
        <taxon>Spermatophyta</taxon>
        <taxon>Magnoliopsida</taxon>
        <taxon>eudicotyledons</taxon>
        <taxon>Gunneridae</taxon>
        <taxon>Pentapetalae</taxon>
        <taxon>rosids</taxon>
        <taxon>malvids</taxon>
        <taxon>Malvales</taxon>
        <taxon>Malvaceae</taxon>
        <taxon>Malvoideae</taxon>
        <taxon>Hibiscus</taxon>
    </lineage>
</organism>
<sequence>MKGRPLPTVFIVLFFSVVTAAANFDNDCVYTLYVQTGWMVKAGTDAKISVTLGDSFGRSVLIPDLRSWGLMPATHDYYERGNLDVFSVRGVCIGPPCSLNLTSDGLGWHHGWYCDYVEVTSTGPQSACTQSVFFIDQWLASDVPPFQLTAYRDGCYRQGGHLKRGRQGPLVVGKSMVEA</sequence>
<dbReference type="PANTHER" id="PTHR31718:SF47">
    <property type="entry name" value="OS06G0206401 PROTEIN"/>
    <property type="match status" value="1"/>
</dbReference>
<dbReference type="Proteomes" id="UP001396334">
    <property type="component" value="Unassembled WGS sequence"/>
</dbReference>
<comment type="caution">
    <text evidence="4">The sequence shown here is derived from an EMBL/GenBank/DDBJ whole genome shotgun (WGS) entry which is preliminary data.</text>
</comment>
<proteinExistence type="predicted"/>
<accession>A0ABR2AAJ0</accession>
<gene>
    <name evidence="4" type="ORF">V6N11_046844</name>
</gene>
<evidence type="ECO:0000313" key="4">
    <source>
        <dbReference type="EMBL" id="KAK8489777.1"/>
    </source>
</evidence>
<dbReference type="PROSITE" id="PS50095">
    <property type="entry name" value="PLAT"/>
    <property type="match status" value="1"/>
</dbReference>
<dbReference type="PANTHER" id="PTHR31718">
    <property type="entry name" value="PLAT DOMAIN-CONTAINING PROTEIN"/>
    <property type="match status" value="1"/>
</dbReference>
<protein>
    <recommendedName>
        <fullName evidence="3">PLAT domain-containing protein</fullName>
    </recommendedName>
</protein>
<name>A0ABR2AAJ0_9ROSI</name>
<keyword evidence="2" id="KW-0732">Signal</keyword>
<keyword evidence="5" id="KW-1185">Reference proteome</keyword>
<dbReference type="Pfam" id="PF06232">
    <property type="entry name" value="ATS3"/>
    <property type="match status" value="1"/>
</dbReference>
<evidence type="ECO:0000256" key="1">
    <source>
        <dbReference type="PROSITE-ProRule" id="PRU00152"/>
    </source>
</evidence>
<dbReference type="InterPro" id="IPR001024">
    <property type="entry name" value="PLAT/LH2_dom"/>
</dbReference>
<dbReference type="EMBL" id="JBBPBN010000301">
    <property type="protein sequence ID" value="KAK8489777.1"/>
    <property type="molecule type" value="Genomic_DNA"/>
</dbReference>
<evidence type="ECO:0000256" key="2">
    <source>
        <dbReference type="SAM" id="SignalP"/>
    </source>
</evidence>
<dbReference type="SUPFAM" id="SSF49723">
    <property type="entry name" value="Lipase/lipooxygenase domain (PLAT/LH2 domain)"/>
    <property type="match status" value="1"/>
</dbReference>
<feature type="chain" id="PRO_5046184563" description="PLAT domain-containing protein" evidence="2">
    <location>
        <begin position="22"/>
        <end position="179"/>
    </location>
</feature>
<comment type="caution">
    <text evidence="1">Lacks conserved residue(s) required for the propagation of feature annotation.</text>
</comment>
<dbReference type="InterPro" id="IPR036392">
    <property type="entry name" value="PLAT/LH2_dom_sf"/>
</dbReference>